<gene>
    <name evidence="1" type="ORF">rCG_46457</name>
</gene>
<dbReference type="AlphaFoldDB" id="A6ICQ9"/>
<accession>A6ICQ9</accession>
<sequence>MSQLPLPGSEILTKGIPLPLPTGAQSDVLAALSTHTVTGVFNLFYF</sequence>
<evidence type="ECO:0000313" key="1">
    <source>
        <dbReference type="EMBL" id="EDM09588.1"/>
    </source>
</evidence>
<dbReference type="Proteomes" id="UP000234681">
    <property type="component" value="Chromosome 13"/>
</dbReference>
<proteinExistence type="predicted"/>
<evidence type="ECO:0000313" key="2">
    <source>
        <dbReference type="Proteomes" id="UP000234681"/>
    </source>
</evidence>
<organism evidence="1 2">
    <name type="scientific">Rattus norvegicus</name>
    <name type="common">Rat</name>
    <dbReference type="NCBI Taxonomy" id="10116"/>
    <lineage>
        <taxon>Eukaryota</taxon>
        <taxon>Metazoa</taxon>
        <taxon>Chordata</taxon>
        <taxon>Craniata</taxon>
        <taxon>Vertebrata</taxon>
        <taxon>Euteleostomi</taxon>
        <taxon>Mammalia</taxon>
        <taxon>Eutheria</taxon>
        <taxon>Euarchontoglires</taxon>
        <taxon>Glires</taxon>
        <taxon>Rodentia</taxon>
        <taxon>Myomorpha</taxon>
        <taxon>Muroidea</taxon>
        <taxon>Muridae</taxon>
        <taxon>Murinae</taxon>
        <taxon>Rattus</taxon>
    </lineage>
</organism>
<protein>
    <submittedName>
        <fullName evidence="1">RCG46457, isoform CRA_a</fullName>
    </submittedName>
</protein>
<dbReference type="EMBL" id="CH473958">
    <property type="protein sequence ID" value="EDM09588.1"/>
    <property type="molecule type" value="Genomic_DNA"/>
</dbReference>
<reference evidence="1 2" key="1">
    <citation type="submission" date="2005-09" db="EMBL/GenBank/DDBJ databases">
        <authorList>
            <person name="Mural R.J."/>
            <person name="Li P.W."/>
            <person name="Adams M.D."/>
            <person name="Amanatides P.G."/>
            <person name="Baden-Tillson H."/>
            <person name="Barnstead M."/>
            <person name="Chin S.H."/>
            <person name="Dew I."/>
            <person name="Evans C.A."/>
            <person name="Ferriera S."/>
            <person name="Flanigan M."/>
            <person name="Fosler C."/>
            <person name="Glodek A."/>
            <person name="Gu Z."/>
            <person name="Holt R.A."/>
            <person name="Jennings D."/>
            <person name="Kraft C.L."/>
            <person name="Lu F."/>
            <person name="Nguyen T."/>
            <person name="Nusskern D.R."/>
            <person name="Pfannkoch C.M."/>
            <person name="Sitter C."/>
            <person name="Sutton G.G."/>
            <person name="Venter J.C."/>
            <person name="Wang Z."/>
            <person name="Woodage T."/>
            <person name="Zheng X.H."/>
            <person name="Zhong F."/>
        </authorList>
    </citation>
    <scope>NUCLEOTIDE SEQUENCE [LARGE SCALE GENOMIC DNA]</scope>
    <source>
        <strain>BN</strain>
        <strain evidence="2">Sprague-Dawley</strain>
    </source>
</reference>
<name>A6ICQ9_RAT</name>